<sequence length="436" mass="46858">MIIDGRAHLDLFDFDDLLLLARLVGLLLGLVLEAAKIKDLAHRQIGVRRDLDEIESGFLSAGEGLVERNTPDILPVLIDQLDFAGTTDLAVDTRPILGGRRRFEGTTNGRDSSLDKRAGTVEAKKRPTRATPTSLTRGGSPAASGSARPEHDIENPRMSRESQPEARISARFAAIVQYGYRMSLIQDEITVGEGTAARRIAVLHRPGGAPGILFLGGFMSDMRGSKAEALDAFAEKTGRALVRFDYSGHGVSGGRFEDGTISRWLEEAGAVLERFTEGPQVLVGSSMGGWIALLLALADRRTGRGRVAGLVLLAPAVDMTRDLILAHMDAAARAELETTGKWHLPSAFSDSPYVITKALIDDGESHLLGDAPIAIGAPVHIIQGILDDEVPWNTAVELVSRLAEDDVVLTLIKDAGHRLSRPEDLERIVAAVEAIA</sequence>
<dbReference type="Pfam" id="PF12146">
    <property type="entry name" value="Hydrolase_4"/>
    <property type="match status" value="1"/>
</dbReference>
<dbReference type="PANTHER" id="PTHR16138:SF7">
    <property type="entry name" value="PALMITOYL-PROTEIN THIOESTERASE ABHD10, MITOCHONDRIAL"/>
    <property type="match status" value="1"/>
</dbReference>
<proteinExistence type="predicted"/>
<feature type="domain" description="Serine aminopeptidase S33" evidence="3">
    <location>
        <begin position="236"/>
        <end position="333"/>
    </location>
</feature>
<feature type="compositionally biased region" description="Basic and acidic residues" evidence="2">
    <location>
        <begin position="148"/>
        <end position="164"/>
    </location>
</feature>
<dbReference type="Proteomes" id="UP000553963">
    <property type="component" value="Unassembled WGS sequence"/>
</dbReference>
<evidence type="ECO:0000259" key="3">
    <source>
        <dbReference type="Pfam" id="PF12146"/>
    </source>
</evidence>
<keyword evidence="1" id="KW-0378">Hydrolase</keyword>
<dbReference type="GO" id="GO:0016787">
    <property type="term" value="F:hydrolase activity"/>
    <property type="evidence" value="ECO:0007669"/>
    <property type="project" value="UniProtKB-KW"/>
</dbReference>
<protein>
    <submittedName>
        <fullName evidence="4">Pimeloyl-ACP methyl ester carboxylesterase</fullName>
    </submittedName>
</protein>
<name>A0A840AWK7_9HYPH</name>
<dbReference type="InterPro" id="IPR022742">
    <property type="entry name" value="Hydrolase_4"/>
</dbReference>
<keyword evidence="5" id="KW-1185">Reference proteome</keyword>
<evidence type="ECO:0000313" key="4">
    <source>
        <dbReference type="EMBL" id="MBB3933528.1"/>
    </source>
</evidence>
<dbReference type="SUPFAM" id="SSF53474">
    <property type="entry name" value="alpha/beta-Hydrolases"/>
    <property type="match status" value="1"/>
</dbReference>
<feature type="compositionally biased region" description="Basic and acidic residues" evidence="2">
    <location>
        <begin position="112"/>
        <end position="125"/>
    </location>
</feature>
<dbReference type="PANTHER" id="PTHR16138">
    <property type="entry name" value="MYCOPHENOLIC ACID ACYL-GLUCURONIDE ESTERASE, MITOCHONDRIAL"/>
    <property type="match status" value="1"/>
</dbReference>
<dbReference type="AlphaFoldDB" id="A0A840AWK7"/>
<organism evidence="4 5">
    <name type="scientific">Kaistia hirudinis</name>
    <dbReference type="NCBI Taxonomy" id="1293440"/>
    <lineage>
        <taxon>Bacteria</taxon>
        <taxon>Pseudomonadati</taxon>
        <taxon>Pseudomonadota</taxon>
        <taxon>Alphaproteobacteria</taxon>
        <taxon>Hyphomicrobiales</taxon>
        <taxon>Kaistiaceae</taxon>
        <taxon>Kaistia</taxon>
    </lineage>
</organism>
<comment type="caution">
    <text evidence="4">The sequence shown here is derived from an EMBL/GenBank/DDBJ whole genome shotgun (WGS) entry which is preliminary data.</text>
</comment>
<feature type="region of interest" description="Disordered" evidence="2">
    <location>
        <begin position="100"/>
        <end position="166"/>
    </location>
</feature>
<evidence type="ECO:0000313" key="5">
    <source>
        <dbReference type="Proteomes" id="UP000553963"/>
    </source>
</evidence>
<gene>
    <name evidence="4" type="ORF">GGR25_004601</name>
</gene>
<dbReference type="EMBL" id="JACIDS010000006">
    <property type="protein sequence ID" value="MBB3933528.1"/>
    <property type="molecule type" value="Genomic_DNA"/>
</dbReference>
<evidence type="ECO:0000256" key="2">
    <source>
        <dbReference type="SAM" id="MobiDB-lite"/>
    </source>
</evidence>
<dbReference type="InterPro" id="IPR029058">
    <property type="entry name" value="AB_hydrolase_fold"/>
</dbReference>
<dbReference type="Gene3D" id="3.40.50.1820">
    <property type="entry name" value="alpha/beta hydrolase"/>
    <property type="match status" value="1"/>
</dbReference>
<accession>A0A840AWK7</accession>
<evidence type="ECO:0000256" key="1">
    <source>
        <dbReference type="ARBA" id="ARBA00022801"/>
    </source>
</evidence>
<reference evidence="4 5" key="1">
    <citation type="submission" date="2020-08" db="EMBL/GenBank/DDBJ databases">
        <title>Genomic Encyclopedia of Type Strains, Phase IV (KMG-IV): sequencing the most valuable type-strain genomes for metagenomic binning, comparative biology and taxonomic classification.</title>
        <authorList>
            <person name="Goeker M."/>
        </authorList>
    </citation>
    <scope>NUCLEOTIDE SEQUENCE [LARGE SCALE GENOMIC DNA]</scope>
    <source>
        <strain evidence="4 5">DSM 25966</strain>
    </source>
</reference>
<dbReference type="InterPro" id="IPR052382">
    <property type="entry name" value="ABHD10_acyl-thioesterase"/>
</dbReference>